<dbReference type="AlphaFoldDB" id="A0A9R1VTR6"/>
<evidence type="ECO:0000259" key="1">
    <source>
        <dbReference type="Pfam" id="PF25761"/>
    </source>
</evidence>
<reference evidence="2 3" key="1">
    <citation type="journal article" date="2017" name="Nat. Commun.">
        <title>Genome assembly with in vitro proximity ligation data and whole-genome triplication in lettuce.</title>
        <authorList>
            <person name="Reyes-Chin-Wo S."/>
            <person name="Wang Z."/>
            <person name="Yang X."/>
            <person name="Kozik A."/>
            <person name="Arikit S."/>
            <person name="Song C."/>
            <person name="Xia L."/>
            <person name="Froenicke L."/>
            <person name="Lavelle D.O."/>
            <person name="Truco M.J."/>
            <person name="Xia R."/>
            <person name="Zhu S."/>
            <person name="Xu C."/>
            <person name="Xu H."/>
            <person name="Xu X."/>
            <person name="Cox K."/>
            <person name="Korf I."/>
            <person name="Meyers B.C."/>
            <person name="Michelmore R.W."/>
        </authorList>
    </citation>
    <scope>NUCLEOTIDE SEQUENCE [LARGE SCALE GENOMIC DNA]</scope>
    <source>
        <strain evidence="3">cv. Salinas</strain>
        <tissue evidence="2">Seedlings</tissue>
    </source>
</reference>
<accession>A0A9R1VTR6</accession>
<evidence type="ECO:0000313" key="3">
    <source>
        <dbReference type="Proteomes" id="UP000235145"/>
    </source>
</evidence>
<organism evidence="2 3">
    <name type="scientific">Lactuca sativa</name>
    <name type="common">Garden lettuce</name>
    <dbReference type="NCBI Taxonomy" id="4236"/>
    <lineage>
        <taxon>Eukaryota</taxon>
        <taxon>Viridiplantae</taxon>
        <taxon>Streptophyta</taxon>
        <taxon>Embryophyta</taxon>
        <taxon>Tracheophyta</taxon>
        <taxon>Spermatophyta</taxon>
        <taxon>Magnoliopsida</taxon>
        <taxon>eudicotyledons</taxon>
        <taxon>Gunneridae</taxon>
        <taxon>Pentapetalae</taxon>
        <taxon>asterids</taxon>
        <taxon>campanulids</taxon>
        <taxon>Asterales</taxon>
        <taxon>Asteraceae</taxon>
        <taxon>Cichorioideae</taxon>
        <taxon>Cichorieae</taxon>
        <taxon>Lactucinae</taxon>
        <taxon>Lactuca</taxon>
    </lineage>
</organism>
<keyword evidence="3" id="KW-1185">Reference proteome</keyword>
<evidence type="ECO:0000313" key="2">
    <source>
        <dbReference type="EMBL" id="KAJ0210431.1"/>
    </source>
</evidence>
<comment type="caution">
    <text evidence="2">The sequence shown here is derived from an EMBL/GenBank/DDBJ whole genome shotgun (WGS) entry which is preliminary data.</text>
</comment>
<dbReference type="Pfam" id="PF25761">
    <property type="entry name" value="TPR_PATROL1"/>
    <property type="match status" value="1"/>
</dbReference>
<dbReference type="Proteomes" id="UP000235145">
    <property type="component" value="Unassembled WGS sequence"/>
</dbReference>
<feature type="domain" description="PATROL1-like C-terminal" evidence="1">
    <location>
        <begin position="1"/>
        <end position="96"/>
    </location>
</feature>
<dbReference type="EMBL" id="NBSK02000004">
    <property type="protein sequence ID" value="KAJ0210431.1"/>
    <property type="molecule type" value="Genomic_DNA"/>
</dbReference>
<dbReference type="PANTHER" id="PTHR31280:SF2">
    <property type="entry name" value="PROTEIN UNC-13 HOMOLOG"/>
    <property type="match status" value="1"/>
</dbReference>
<protein>
    <recommendedName>
        <fullName evidence="1">PATROL1-like C-terminal domain-containing protein</fullName>
    </recommendedName>
</protein>
<dbReference type="PANTHER" id="PTHR31280">
    <property type="entry name" value="PROTEIN UNC-13 HOMOLOG"/>
    <property type="match status" value="1"/>
</dbReference>
<proteinExistence type="predicted"/>
<gene>
    <name evidence="2" type="ORF">LSAT_V11C400195140</name>
</gene>
<name>A0A9R1VTR6_LACSA</name>
<dbReference type="InterPro" id="IPR008528">
    <property type="entry name" value="unc-13_homologue"/>
</dbReference>
<sequence length="123" mass="13943">MRSGEMNSLFRGIDNALQVYSKHVVDNLANKEDIVPPMPILTRYRSESGFKAFVKKELNDSSSRMPDMRKSRDINVMTTSTLCVQLNTLYLGLKKLIESFIIFYNSMALVILTSWKIAFGNAG</sequence>
<dbReference type="InterPro" id="IPR057984">
    <property type="entry name" value="PATROL1_C"/>
</dbReference>